<dbReference type="PANTHER" id="PTHR44942:SF4">
    <property type="entry name" value="METHYLTRANSFERASE TYPE 11 DOMAIN-CONTAINING PROTEIN"/>
    <property type="match status" value="1"/>
</dbReference>
<dbReference type="InterPro" id="IPR029063">
    <property type="entry name" value="SAM-dependent_MTases_sf"/>
</dbReference>
<evidence type="ECO:0000256" key="2">
    <source>
        <dbReference type="ARBA" id="ARBA00022603"/>
    </source>
</evidence>
<evidence type="ECO:0000256" key="1">
    <source>
        <dbReference type="ARBA" id="ARBA00008361"/>
    </source>
</evidence>
<dbReference type="AlphaFoldDB" id="A0A5M3XIE9"/>
<dbReference type="RefSeq" id="WP_155346269.1">
    <property type="nucleotide sequence ID" value="NZ_BAAAHM010000014.1"/>
</dbReference>
<sequence length="255" mass="28331">MAQDRTTLRHTFNTDAELYDRVRPGYPAELFDRLPTGRVLEIGCGTGQATEPLARQGRPIVAIELGEQLADVAKRKLSRFPQVEIITADFETWPLPPEPFDLVLAATSFHWIDPDIRVAKAAQALRPGGTLATIATHHVFGGTTAFFADAQECYLRFDPDTPPGLRLRPAAEIPTDSAEIDASPDFGPARFHRYEWDQPYTTQAYLDVLTTYSGHIALPPSARAGLLNCIADLIDNKYGGRIVKRYLTELRLADR</sequence>
<dbReference type="SUPFAM" id="SSF53335">
    <property type="entry name" value="S-adenosyl-L-methionine-dependent methyltransferases"/>
    <property type="match status" value="1"/>
</dbReference>
<evidence type="ECO:0000313" key="6">
    <source>
        <dbReference type="Proteomes" id="UP000377595"/>
    </source>
</evidence>
<evidence type="ECO:0000313" key="5">
    <source>
        <dbReference type="EMBL" id="GES21267.1"/>
    </source>
</evidence>
<keyword evidence="6" id="KW-1185">Reference proteome</keyword>
<feature type="domain" description="Methyltransferase type 11" evidence="4">
    <location>
        <begin position="40"/>
        <end position="132"/>
    </location>
</feature>
<dbReference type="PANTHER" id="PTHR44942">
    <property type="entry name" value="METHYLTRANSF_11 DOMAIN-CONTAINING PROTEIN"/>
    <property type="match status" value="1"/>
</dbReference>
<dbReference type="GO" id="GO:0032259">
    <property type="term" value="P:methylation"/>
    <property type="evidence" value="ECO:0007669"/>
    <property type="project" value="UniProtKB-KW"/>
</dbReference>
<dbReference type="Proteomes" id="UP000377595">
    <property type="component" value="Unassembled WGS sequence"/>
</dbReference>
<dbReference type="EMBL" id="BLAF01000022">
    <property type="protein sequence ID" value="GES21267.1"/>
    <property type="molecule type" value="Genomic_DNA"/>
</dbReference>
<dbReference type="InterPro" id="IPR013216">
    <property type="entry name" value="Methyltransf_11"/>
</dbReference>
<proteinExistence type="inferred from homology"/>
<comment type="similarity">
    <text evidence="1">Belongs to the methyltransferase superfamily.</text>
</comment>
<dbReference type="Gene3D" id="3.40.50.150">
    <property type="entry name" value="Vaccinia Virus protein VP39"/>
    <property type="match status" value="1"/>
</dbReference>
<organism evidence="5 6">
    <name type="scientific">Acrocarpospora pleiomorpha</name>
    <dbReference type="NCBI Taxonomy" id="90975"/>
    <lineage>
        <taxon>Bacteria</taxon>
        <taxon>Bacillati</taxon>
        <taxon>Actinomycetota</taxon>
        <taxon>Actinomycetes</taxon>
        <taxon>Streptosporangiales</taxon>
        <taxon>Streptosporangiaceae</taxon>
        <taxon>Acrocarpospora</taxon>
    </lineage>
</organism>
<keyword evidence="3 5" id="KW-0808">Transferase</keyword>
<name>A0A5M3XIE9_9ACTN</name>
<evidence type="ECO:0000259" key="4">
    <source>
        <dbReference type="Pfam" id="PF08241"/>
    </source>
</evidence>
<evidence type="ECO:0000256" key="3">
    <source>
        <dbReference type="ARBA" id="ARBA00022679"/>
    </source>
</evidence>
<reference evidence="5 6" key="1">
    <citation type="submission" date="2019-10" db="EMBL/GenBank/DDBJ databases">
        <title>Whole genome shotgun sequence of Acrocarpospora pleiomorpha NBRC 16267.</title>
        <authorList>
            <person name="Ichikawa N."/>
            <person name="Kimura A."/>
            <person name="Kitahashi Y."/>
            <person name="Komaki H."/>
            <person name="Oguchi A."/>
        </authorList>
    </citation>
    <scope>NUCLEOTIDE SEQUENCE [LARGE SCALE GENOMIC DNA]</scope>
    <source>
        <strain evidence="5 6">NBRC 16267</strain>
    </source>
</reference>
<comment type="caution">
    <text evidence="5">The sequence shown here is derived from an EMBL/GenBank/DDBJ whole genome shotgun (WGS) entry which is preliminary data.</text>
</comment>
<gene>
    <name evidence="5" type="ORF">Aple_041630</name>
</gene>
<keyword evidence="2 5" id="KW-0489">Methyltransferase</keyword>
<accession>A0A5M3XIE9</accession>
<dbReference type="InterPro" id="IPR051052">
    <property type="entry name" value="Diverse_substrate_MTase"/>
</dbReference>
<dbReference type="CDD" id="cd02440">
    <property type="entry name" value="AdoMet_MTases"/>
    <property type="match status" value="1"/>
</dbReference>
<dbReference type="OrthoDB" id="9797252at2"/>
<dbReference type="GO" id="GO:0008757">
    <property type="term" value="F:S-adenosylmethionine-dependent methyltransferase activity"/>
    <property type="evidence" value="ECO:0007669"/>
    <property type="project" value="InterPro"/>
</dbReference>
<protein>
    <submittedName>
        <fullName evidence="5">Methyltransferase type 11</fullName>
    </submittedName>
</protein>
<dbReference type="Pfam" id="PF08241">
    <property type="entry name" value="Methyltransf_11"/>
    <property type="match status" value="1"/>
</dbReference>